<accession>A0A409XCI4</accession>
<dbReference type="InParanoid" id="A0A409XCI4"/>
<proteinExistence type="predicted"/>
<reference evidence="1 2" key="1">
    <citation type="journal article" date="2018" name="Evol. Lett.">
        <title>Horizontal gene cluster transfer increased hallucinogenic mushroom diversity.</title>
        <authorList>
            <person name="Reynolds H.T."/>
            <person name="Vijayakumar V."/>
            <person name="Gluck-Thaler E."/>
            <person name="Korotkin H.B."/>
            <person name="Matheny P.B."/>
            <person name="Slot J.C."/>
        </authorList>
    </citation>
    <scope>NUCLEOTIDE SEQUENCE [LARGE SCALE GENOMIC DNA]</scope>
    <source>
        <strain evidence="1 2">2631</strain>
    </source>
</reference>
<sequence>MAEINLSNEWVFHASYYQCHDANVPFFLSFIRDSNPLKVTKPAQIDALPFELLSQIFFECVRVISGSRGRRLRAPASPWLRNQPYAFKLVSKRWSDVAVGSPHLWNYVSAPAYDPRMYKEDPHATRKFVLDWLVTSLNLSLHLRHHRFDQHIPDPKSSADPKDKASILVWKKCASRHRKQMLDVFLIHEKRWESLEITFDLDLLQHFNSQRLVAGHLGERLSYLQIVLDDRNITLSKVNKLLLWVGQLCLLQELDLDDPHDVIGDLTLVPWQTLTKIIYRRRFLTFEDSFWILRHCTFATDISIISGHGSNPRWPLPSPPSIAVPQPLCRLAKLSLWGVETPLDLLKRFSLPRLESLEIKSGFSTCSNPSEALSRFLDQSQCQLKRVVVSDIMLTLDDYTFGSEHPYDVYANLLSREVSFPPVTSTAFTLALEILERYRVADVLFKFKHKAKTLEAFLDVTGILQRLSPVNFRVWKDAAEKGRVERPYARYCVGWEESQCIMRPRRLQNRN</sequence>
<protein>
    <recommendedName>
        <fullName evidence="3">F-box domain-containing protein</fullName>
    </recommendedName>
</protein>
<gene>
    <name evidence="1" type="ORF">CVT25_002124</name>
</gene>
<evidence type="ECO:0000313" key="2">
    <source>
        <dbReference type="Proteomes" id="UP000283269"/>
    </source>
</evidence>
<evidence type="ECO:0008006" key="3">
    <source>
        <dbReference type="Google" id="ProtNLM"/>
    </source>
</evidence>
<dbReference type="Proteomes" id="UP000283269">
    <property type="component" value="Unassembled WGS sequence"/>
</dbReference>
<dbReference type="OrthoDB" id="3054765at2759"/>
<comment type="caution">
    <text evidence="1">The sequence shown here is derived from an EMBL/GenBank/DDBJ whole genome shotgun (WGS) entry which is preliminary data.</text>
</comment>
<dbReference type="AlphaFoldDB" id="A0A409XCI4"/>
<organism evidence="1 2">
    <name type="scientific">Psilocybe cyanescens</name>
    <dbReference type="NCBI Taxonomy" id="93625"/>
    <lineage>
        <taxon>Eukaryota</taxon>
        <taxon>Fungi</taxon>
        <taxon>Dikarya</taxon>
        <taxon>Basidiomycota</taxon>
        <taxon>Agaricomycotina</taxon>
        <taxon>Agaricomycetes</taxon>
        <taxon>Agaricomycetidae</taxon>
        <taxon>Agaricales</taxon>
        <taxon>Agaricineae</taxon>
        <taxon>Strophariaceae</taxon>
        <taxon>Psilocybe</taxon>
    </lineage>
</organism>
<name>A0A409XCI4_PSICY</name>
<dbReference type="EMBL" id="NHYD01002089">
    <property type="protein sequence ID" value="PPQ88377.1"/>
    <property type="molecule type" value="Genomic_DNA"/>
</dbReference>
<keyword evidence="2" id="KW-1185">Reference proteome</keyword>
<evidence type="ECO:0000313" key="1">
    <source>
        <dbReference type="EMBL" id="PPQ88377.1"/>
    </source>
</evidence>